<evidence type="ECO:0000256" key="1">
    <source>
        <dbReference type="SAM" id="MobiDB-lite"/>
    </source>
</evidence>
<accession>A0A916UFN6</accession>
<comment type="caution">
    <text evidence="2">The sequence shown here is derived from an EMBL/GenBank/DDBJ whole genome shotgun (WGS) entry which is preliminary data.</text>
</comment>
<dbReference type="EMBL" id="BMJH01000003">
    <property type="protein sequence ID" value="GGC70540.1"/>
    <property type="molecule type" value="Genomic_DNA"/>
</dbReference>
<protein>
    <submittedName>
        <fullName evidence="2">Uncharacterized protein</fullName>
    </submittedName>
</protein>
<evidence type="ECO:0000313" key="2">
    <source>
        <dbReference type="EMBL" id="GGC70540.1"/>
    </source>
</evidence>
<dbReference type="Proteomes" id="UP000641514">
    <property type="component" value="Unassembled WGS sequence"/>
</dbReference>
<sequence>MIIVSTGAAEAPQQSDMPGRGPQTRSVFDQQCRGWSWVDHLGRSESGIVRADLRAAHLLAMLGAVVAHPGEGPLMVECSSESSVAVVSSAVVSGAVGIGAGGIGAGGIGAGGCGGAVGSVADGVGRYRANAAFGAHEAPAGELSEEELNVVDQIFAAVRHRRGPVRFRWVRGGVMSDYSMRAHALAAESASTHRPRKTACLSTVSRSMRGSLAAC</sequence>
<name>A0A916UFN6_9ACTN</name>
<proteinExistence type="predicted"/>
<feature type="region of interest" description="Disordered" evidence="1">
    <location>
        <begin position="1"/>
        <end position="26"/>
    </location>
</feature>
<reference evidence="2" key="1">
    <citation type="journal article" date="2014" name="Int. J. Syst. Evol. Microbiol.">
        <title>Complete genome sequence of Corynebacterium casei LMG S-19264T (=DSM 44701T), isolated from a smear-ripened cheese.</title>
        <authorList>
            <consortium name="US DOE Joint Genome Institute (JGI-PGF)"/>
            <person name="Walter F."/>
            <person name="Albersmeier A."/>
            <person name="Kalinowski J."/>
            <person name="Ruckert C."/>
        </authorList>
    </citation>
    <scope>NUCLEOTIDE SEQUENCE</scope>
    <source>
        <strain evidence="2">CGMCC 1.15478</strain>
    </source>
</reference>
<dbReference type="RefSeq" id="WP_188675291.1">
    <property type="nucleotide sequence ID" value="NZ_BMJH01000003.1"/>
</dbReference>
<reference evidence="2" key="2">
    <citation type="submission" date="2020-09" db="EMBL/GenBank/DDBJ databases">
        <authorList>
            <person name="Sun Q."/>
            <person name="Zhou Y."/>
        </authorList>
    </citation>
    <scope>NUCLEOTIDE SEQUENCE</scope>
    <source>
        <strain evidence="2">CGMCC 1.15478</strain>
    </source>
</reference>
<organism evidence="2 3">
    <name type="scientific">Hoyosella rhizosphaerae</name>
    <dbReference type="NCBI Taxonomy" id="1755582"/>
    <lineage>
        <taxon>Bacteria</taxon>
        <taxon>Bacillati</taxon>
        <taxon>Actinomycetota</taxon>
        <taxon>Actinomycetes</taxon>
        <taxon>Mycobacteriales</taxon>
        <taxon>Hoyosellaceae</taxon>
        <taxon>Hoyosella</taxon>
    </lineage>
</organism>
<keyword evidence="3" id="KW-1185">Reference proteome</keyword>
<gene>
    <name evidence="2" type="ORF">GCM10011410_24250</name>
</gene>
<evidence type="ECO:0000313" key="3">
    <source>
        <dbReference type="Proteomes" id="UP000641514"/>
    </source>
</evidence>
<dbReference type="AlphaFoldDB" id="A0A916UFN6"/>